<dbReference type="PANTHER" id="PTHR46577">
    <property type="entry name" value="HTH-TYPE TRANSCRIPTIONAL REGULATORY PROTEIN GABR"/>
    <property type="match status" value="1"/>
</dbReference>
<keyword evidence="8" id="KW-1185">Reference proteome</keyword>
<dbReference type="InterPro" id="IPR051446">
    <property type="entry name" value="HTH_trans_reg/aminotransferase"/>
</dbReference>
<dbReference type="PRINTS" id="PR00035">
    <property type="entry name" value="HTHGNTR"/>
</dbReference>
<dbReference type="Gene3D" id="1.10.10.10">
    <property type="entry name" value="Winged helix-like DNA-binding domain superfamily/Winged helix DNA-binding domain"/>
    <property type="match status" value="1"/>
</dbReference>
<dbReference type="InterPro" id="IPR015421">
    <property type="entry name" value="PyrdxlP-dep_Trfase_major"/>
</dbReference>
<comment type="similarity">
    <text evidence="1">In the C-terminal section; belongs to the class-I pyridoxal-phosphate-dependent aminotransferase family.</text>
</comment>
<keyword evidence="2" id="KW-0663">Pyridoxal phosphate</keyword>
<evidence type="ECO:0000256" key="4">
    <source>
        <dbReference type="ARBA" id="ARBA00023125"/>
    </source>
</evidence>
<evidence type="ECO:0000256" key="2">
    <source>
        <dbReference type="ARBA" id="ARBA00022898"/>
    </source>
</evidence>
<dbReference type="Gene3D" id="3.40.640.10">
    <property type="entry name" value="Type I PLP-dependent aspartate aminotransferase-like (Major domain)"/>
    <property type="match status" value="1"/>
</dbReference>
<dbReference type="SUPFAM" id="SSF53383">
    <property type="entry name" value="PLP-dependent transferases"/>
    <property type="match status" value="1"/>
</dbReference>
<proteinExistence type="inferred from homology"/>
<dbReference type="PANTHER" id="PTHR46577:SF1">
    <property type="entry name" value="HTH-TYPE TRANSCRIPTIONAL REGULATORY PROTEIN GABR"/>
    <property type="match status" value="1"/>
</dbReference>
<evidence type="ECO:0000313" key="7">
    <source>
        <dbReference type="EMBL" id="AXI80774.1"/>
    </source>
</evidence>
<reference evidence="8" key="1">
    <citation type="submission" date="2018-07" db="EMBL/GenBank/DDBJ databases">
        <title>Streptacidiphilus bronchialis DSM 106435 chromosome.</title>
        <authorList>
            <person name="Batra D."/>
            <person name="Gulvik C.A."/>
        </authorList>
    </citation>
    <scope>NUCLEOTIDE SEQUENCE [LARGE SCALE GENOMIC DNA]</scope>
    <source>
        <strain evidence="8">DSM 106435</strain>
    </source>
</reference>
<dbReference type="InterPro" id="IPR036388">
    <property type="entry name" value="WH-like_DNA-bd_sf"/>
</dbReference>
<evidence type="ECO:0000256" key="5">
    <source>
        <dbReference type="ARBA" id="ARBA00023163"/>
    </source>
</evidence>
<dbReference type="InterPro" id="IPR004839">
    <property type="entry name" value="Aminotransferase_I/II_large"/>
</dbReference>
<evidence type="ECO:0000259" key="6">
    <source>
        <dbReference type="PROSITE" id="PS50949"/>
    </source>
</evidence>
<dbReference type="SUPFAM" id="SSF46785">
    <property type="entry name" value="Winged helix' DNA-binding domain"/>
    <property type="match status" value="1"/>
</dbReference>
<dbReference type="GO" id="GO:0003700">
    <property type="term" value="F:DNA-binding transcription factor activity"/>
    <property type="evidence" value="ECO:0007669"/>
    <property type="project" value="InterPro"/>
</dbReference>
<keyword evidence="7" id="KW-0032">Aminotransferase</keyword>
<keyword evidence="4" id="KW-0238">DNA-binding</keyword>
<dbReference type="InterPro" id="IPR015424">
    <property type="entry name" value="PyrdxlP-dep_Trfase"/>
</dbReference>
<dbReference type="KEGG" id="stri:C7M71_028735"/>
<gene>
    <name evidence="7" type="ORF">C7M71_028735</name>
</gene>
<dbReference type="InterPro" id="IPR036390">
    <property type="entry name" value="WH_DNA-bd_sf"/>
</dbReference>
<evidence type="ECO:0000256" key="1">
    <source>
        <dbReference type="ARBA" id="ARBA00005384"/>
    </source>
</evidence>
<dbReference type="CDD" id="cd07377">
    <property type="entry name" value="WHTH_GntR"/>
    <property type="match status" value="1"/>
</dbReference>
<dbReference type="OrthoDB" id="199743at2"/>
<dbReference type="GO" id="GO:0003677">
    <property type="term" value="F:DNA binding"/>
    <property type="evidence" value="ECO:0007669"/>
    <property type="project" value="UniProtKB-KW"/>
</dbReference>
<dbReference type="EMBL" id="CP031264">
    <property type="protein sequence ID" value="AXI80774.1"/>
    <property type="molecule type" value="Genomic_DNA"/>
</dbReference>
<accession>A0A345T469</accession>
<dbReference type="Proteomes" id="UP000249340">
    <property type="component" value="Chromosome"/>
</dbReference>
<dbReference type="AlphaFoldDB" id="A0A345T469"/>
<evidence type="ECO:0000313" key="8">
    <source>
        <dbReference type="Proteomes" id="UP000249340"/>
    </source>
</evidence>
<dbReference type="SMART" id="SM00345">
    <property type="entry name" value="HTH_GNTR"/>
    <property type="match status" value="1"/>
</dbReference>
<dbReference type="InterPro" id="IPR000524">
    <property type="entry name" value="Tscrpt_reg_HTH_GntR"/>
</dbReference>
<protein>
    <submittedName>
        <fullName evidence="7">PLP-dependent aminotransferase family protein</fullName>
    </submittedName>
</protein>
<dbReference type="GO" id="GO:0008483">
    <property type="term" value="F:transaminase activity"/>
    <property type="evidence" value="ECO:0007669"/>
    <property type="project" value="UniProtKB-KW"/>
</dbReference>
<dbReference type="PROSITE" id="PS50949">
    <property type="entry name" value="HTH_GNTR"/>
    <property type="match status" value="1"/>
</dbReference>
<dbReference type="Pfam" id="PF00155">
    <property type="entry name" value="Aminotran_1_2"/>
    <property type="match status" value="1"/>
</dbReference>
<dbReference type="Gene3D" id="3.90.1150.10">
    <property type="entry name" value="Aspartate Aminotransferase, domain 1"/>
    <property type="match status" value="1"/>
</dbReference>
<keyword evidence="5" id="KW-0804">Transcription</keyword>
<dbReference type="CDD" id="cd00609">
    <property type="entry name" value="AAT_like"/>
    <property type="match status" value="1"/>
</dbReference>
<evidence type="ECO:0000256" key="3">
    <source>
        <dbReference type="ARBA" id="ARBA00023015"/>
    </source>
</evidence>
<keyword evidence="7" id="KW-0808">Transferase</keyword>
<sequence>MTAWATVLGAPRLARLLAAAGFPPKGPTPAYRGLAESTRLLVLEGRLGVGVRLPAERELAVALGVSRTTVAAGYQQLRDWGYLTSRRGSGSWTVLPDGHPVPSGGLDPLPPELADAVIDLGCAALPAVEPRLTAAFTEALQDLPAHTRTHGDHPAGLPALREALADRYTERGVPTMPEQIMVTTGAMGALSAVRRLMADPGDRVAVEAPSYANVLQLLRRDGLRLLPVAMGEALSGWDLAEWRRVLRDAAPRAAYVIPDFHNPTGTLVPDEQRGALAAAARAAGTLLVVDETMAELSFDGEAQRPRPMAAADPGGAVITVGSASKAIWAGLRIGWVRAAPGVIRRLVSARSYADLGSPVLEQLAVVRLLRGGGWDATLAERRRRLLGHRDDLAAALRTAQPGWRFDLPQGGLTLWVRTAGLSGAALAAEGDRHGVRVAAGPRFGVDGAFEQYLRLPLTVGGDTAREAVRRLSLAADAVAAGASGVAVGEVFVA</sequence>
<name>A0A345T469_9ACTN</name>
<dbReference type="Pfam" id="PF00392">
    <property type="entry name" value="GntR"/>
    <property type="match status" value="1"/>
</dbReference>
<dbReference type="InterPro" id="IPR015422">
    <property type="entry name" value="PyrdxlP-dep_Trfase_small"/>
</dbReference>
<dbReference type="GO" id="GO:0030170">
    <property type="term" value="F:pyridoxal phosphate binding"/>
    <property type="evidence" value="ECO:0007669"/>
    <property type="project" value="InterPro"/>
</dbReference>
<dbReference type="RefSeq" id="WP_111492195.1">
    <property type="nucleotide sequence ID" value="NZ_CP031264.1"/>
</dbReference>
<feature type="domain" description="HTH gntR-type" evidence="6">
    <location>
        <begin position="28"/>
        <end position="96"/>
    </location>
</feature>
<organism evidence="7 8">
    <name type="scientific">Peterkaempfera bronchialis</name>
    <dbReference type="NCBI Taxonomy" id="2126346"/>
    <lineage>
        <taxon>Bacteria</taxon>
        <taxon>Bacillati</taxon>
        <taxon>Actinomycetota</taxon>
        <taxon>Actinomycetes</taxon>
        <taxon>Kitasatosporales</taxon>
        <taxon>Streptomycetaceae</taxon>
        <taxon>Peterkaempfera</taxon>
    </lineage>
</organism>
<keyword evidence="3" id="KW-0805">Transcription regulation</keyword>